<dbReference type="AlphaFoldDB" id="A0A6L2R5M4"/>
<dbReference type="Gene3D" id="3.40.190.290">
    <property type="match status" value="1"/>
</dbReference>
<dbReference type="GO" id="GO:0003677">
    <property type="term" value="F:DNA binding"/>
    <property type="evidence" value="ECO:0007669"/>
    <property type="project" value="UniProtKB-KW"/>
</dbReference>
<dbReference type="InterPro" id="IPR005119">
    <property type="entry name" value="LysR_subst-bd"/>
</dbReference>
<dbReference type="InterPro" id="IPR000847">
    <property type="entry name" value="LysR_HTH_N"/>
</dbReference>
<dbReference type="CDD" id="cd05466">
    <property type="entry name" value="PBP2_LTTR_substrate"/>
    <property type="match status" value="1"/>
</dbReference>
<name>A0A6L2R5M4_9BACT</name>
<keyword evidence="3" id="KW-0238">DNA-binding</keyword>
<dbReference type="Proteomes" id="UP000505077">
    <property type="component" value="Unassembled WGS sequence"/>
</dbReference>
<evidence type="ECO:0000313" key="7">
    <source>
        <dbReference type="Proteomes" id="UP000505077"/>
    </source>
</evidence>
<proteinExistence type="inferred from homology"/>
<evidence type="ECO:0000313" key="6">
    <source>
        <dbReference type="EMBL" id="GFH62813.1"/>
    </source>
</evidence>
<dbReference type="InterPro" id="IPR036388">
    <property type="entry name" value="WH-like_DNA-bd_sf"/>
</dbReference>
<dbReference type="Pfam" id="PF03466">
    <property type="entry name" value="LysR_substrate"/>
    <property type="match status" value="1"/>
</dbReference>
<protein>
    <submittedName>
        <fullName evidence="6">LysR family transcriptional regulator</fullName>
    </submittedName>
</protein>
<dbReference type="Pfam" id="PF00126">
    <property type="entry name" value="HTH_1"/>
    <property type="match status" value="1"/>
</dbReference>
<dbReference type="GO" id="GO:0003700">
    <property type="term" value="F:DNA-binding transcription factor activity"/>
    <property type="evidence" value="ECO:0007669"/>
    <property type="project" value="InterPro"/>
</dbReference>
<evidence type="ECO:0000256" key="3">
    <source>
        <dbReference type="ARBA" id="ARBA00023125"/>
    </source>
</evidence>
<evidence type="ECO:0000256" key="4">
    <source>
        <dbReference type="ARBA" id="ARBA00023163"/>
    </source>
</evidence>
<dbReference type="FunFam" id="1.10.10.10:FF:000001">
    <property type="entry name" value="LysR family transcriptional regulator"/>
    <property type="match status" value="1"/>
</dbReference>
<evidence type="ECO:0000259" key="5">
    <source>
        <dbReference type="PROSITE" id="PS50931"/>
    </source>
</evidence>
<comment type="similarity">
    <text evidence="1">Belongs to the LysR transcriptional regulatory family.</text>
</comment>
<dbReference type="EMBL" id="BLLL01000005">
    <property type="protein sequence ID" value="GFH62813.1"/>
    <property type="molecule type" value="Genomic_DNA"/>
</dbReference>
<dbReference type="Gene3D" id="1.10.10.10">
    <property type="entry name" value="Winged helix-like DNA-binding domain superfamily/Winged helix DNA-binding domain"/>
    <property type="match status" value="1"/>
</dbReference>
<sequence>MQLHKVQYFLAVARHASVSEAARELHITQPAVSDAIKALENDLRVQLFRRVRQRVHLTEAGKYYADKMSAVVKNFLSINNEMLYIGTHKMTVRLGIPPMIGSFIFPTVFTGLENTCPDINLELKEGGSLGLLQEIDSESIDLAIVAASARFQHNKPSITYIKISSTELQYCVSPKHHFSEKKFINIKEIDGEHLLLFKEGYIQREIITTCFREAEIDPKVVLYTTQLFTIASFIRRNIGTSFLYADAVKLIEGIVPISLKPKIKLDLFLVWKTGRTHQRSMQSAVQSIVRLFPTAAGIYCESALAGPIRDSPPEEAPA</sequence>
<organism evidence="6 7">
    <name type="scientific">Candidatus Desulfovibrio kirbyi</name>
    <dbReference type="NCBI Taxonomy" id="2696086"/>
    <lineage>
        <taxon>Bacteria</taxon>
        <taxon>Pseudomonadati</taxon>
        <taxon>Thermodesulfobacteriota</taxon>
        <taxon>Desulfovibrionia</taxon>
        <taxon>Desulfovibrionales</taxon>
        <taxon>Desulfovibrionaceae</taxon>
        <taxon>Desulfovibrio</taxon>
    </lineage>
</organism>
<dbReference type="PANTHER" id="PTHR30419">
    <property type="entry name" value="HTH-TYPE TRANSCRIPTIONAL REGULATOR YBHD"/>
    <property type="match status" value="1"/>
</dbReference>
<keyword evidence="2" id="KW-0805">Transcription regulation</keyword>
<gene>
    <name evidence="6" type="ORF">ZNDK_0584</name>
</gene>
<comment type="caution">
    <text evidence="6">The sequence shown here is derived from an EMBL/GenBank/DDBJ whole genome shotgun (WGS) entry which is preliminary data.</text>
</comment>
<dbReference type="PANTHER" id="PTHR30419:SF8">
    <property type="entry name" value="NITROGEN ASSIMILATION TRANSCRIPTIONAL ACTIVATOR-RELATED"/>
    <property type="match status" value="1"/>
</dbReference>
<dbReference type="SUPFAM" id="SSF53850">
    <property type="entry name" value="Periplasmic binding protein-like II"/>
    <property type="match status" value="1"/>
</dbReference>
<evidence type="ECO:0000256" key="1">
    <source>
        <dbReference type="ARBA" id="ARBA00009437"/>
    </source>
</evidence>
<keyword evidence="4" id="KW-0804">Transcription</keyword>
<reference evidence="6 7" key="1">
    <citation type="journal article" date="2020" name="ISME J.">
        <title>Parallel Reductive Genome Evolution in Desulfovibrio Ectosymbionts Independently Acquired by Trichonympha Protists in the Termite Gut.</title>
        <authorList>
            <person name="Takeuchi M."/>
            <person name="Kuwahara H."/>
            <person name="Murakami T."/>
            <person name="Takahashi K."/>
            <person name="Kajitani R."/>
            <person name="Toyoda A."/>
            <person name="Itoh T."/>
            <person name="Ohkuma M."/>
            <person name="Hongoh Y."/>
        </authorList>
    </citation>
    <scope>NUCLEOTIDE SEQUENCE [LARGE SCALE GENOMIC DNA]</scope>
    <source>
        <strain evidence="6">ZnDsv-02</strain>
    </source>
</reference>
<dbReference type="SUPFAM" id="SSF46785">
    <property type="entry name" value="Winged helix' DNA-binding domain"/>
    <property type="match status" value="1"/>
</dbReference>
<dbReference type="PRINTS" id="PR00039">
    <property type="entry name" value="HTHLYSR"/>
</dbReference>
<feature type="domain" description="HTH lysR-type" evidence="5">
    <location>
        <begin position="1"/>
        <end position="58"/>
    </location>
</feature>
<evidence type="ECO:0000256" key="2">
    <source>
        <dbReference type="ARBA" id="ARBA00023015"/>
    </source>
</evidence>
<dbReference type="InterPro" id="IPR050950">
    <property type="entry name" value="HTH-type_LysR_regulators"/>
</dbReference>
<dbReference type="PROSITE" id="PS50931">
    <property type="entry name" value="HTH_LYSR"/>
    <property type="match status" value="1"/>
</dbReference>
<dbReference type="GO" id="GO:0005829">
    <property type="term" value="C:cytosol"/>
    <property type="evidence" value="ECO:0007669"/>
    <property type="project" value="TreeGrafter"/>
</dbReference>
<dbReference type="InterPro" id="IPR036390">
    <property type="entry name" value="WH_DNA-bd_sf"/>
</dbReference>
<accession>A0A6L2R5M4</accession>